<evidence type="ECO:0000313" key="6">
    <source>
        <dbReference type="EMBL" id="PSL02793.1"/>
    </source>
</evidence>
<accession>A0A2P8DZZ3</accession>
<dbReference type="SUPFAM" id="SSF52151">
    <property type="entry name" value="FabD/lysophospholipase-like"/>
    <property type="match status" value="1"/>
</dbReference>
<dbReference type="SUPFAM" id="SSF55048">
    <property type="entry name" value="Probable ACP-binding domain of malonyl-CoA ACP transacylase"/>
    <property type="match status" value="1"/>
</dbReference>
<dbReference type="OrthoDB" id="3248271at2"/>
<name>A0A2P8DZZ3_9ACTN</name>
<feature type="domain" description="Malonyl-CoA:ACP transacylase (MAT)" evidence="5">
    <location>
        <begin position="5"/>
        <end position="355"/>
    </location>
</feature>
<dbReference type="InterPro" id="IPR001227">
    <property type="entry name" value="Ac_transferase_dom_sf"/>
</dbReference>
<dbReference type="Gene3D" id="3.40.366.10">
    <property type="entry name" value="Malonyl-Coenzyme A Acyl Carrier Protein, domain 2"/>
    <property type="match status" value="1"/>
</dbReference>
<dbReference type="GO" id="GO:0005829">
    <property type="term" value="C:cytosol"/>
    <property type="evidence" value="ECO:0007669"/>
    <property type="project" value="TreeGrafter"/>
</dbReference>
<dbReference type="GO" id="GO:0006633">
    <property type="term" value="P:fatty acid biosynthetic process"/>
    <property type="evidence" value="ECO:0007669"/>
    <property type="project" value="TreeGrafter"/>
</dbReference>
<dbReference type="Pfam" id="PF00364">
    <property type="entry name" value="Biotin_lipoyl"/>
    <property type="match status" value="1"/>
</dbReference>
<keyword evidence="7" id="KW-1185">Reference proteome</keyword>
<dbReference type="InterPro" id="IPR016036">
    <property type="entry name" value="Malonyl_transacylase_ACP-bd"/>
</dbReference>
<dbReference type="CDD" id="cd06850">
    <property type="entry name" value="biotinyl_domain"/>
    <property type="match status" value="1"/>
</dbReference>
<evidence type="ECO:0000259" key="5">
    <source>
        <dbReference type="SMART" id="SM00827"/>
    </source>
</evidence>
<dbReference type="RefSeq" id="WP_106537796.1">
    <property type="nucleotide sequence ID" value="NZ_PYGE01000009.1"/>
</dbReference>
<proteinExistence type="predicted"/>
<dbReference type="InterPro" id="IPR014043">
    <property type="entry name" value="Acyl_transferase_dom"/>
</dbReference>
<evidence type="ECO:0000256" key="4">
    <source>
        <dbReference type="ARBA" id="ARBA00048462"/>
    </source>
</evidence>
<dbReference type="Gene3D" id="2.40.50.100">
    <property type="match status" value="1"/>
</dbReference>
<dbReference type="Gene3D" id="3.30.70.250">
    <property type="entry name" value="Malonyl-CoA ACP transacylase, ACP-binding"/>
    <property type="match status" value="1"/>
</dbReference>
<dbReference type="EMBL" id="PYGE01000009">
    <property type="protein sequence ID" value="PSL02793.1"/>
    <property type="molecule type" value="Genomic_DNA"/>
</dbReference>
<comment type="catalytic activity">
    <reaction evidence="4">
        <text>holo-[ACP] + malonyl-CoA = malonyl-[ACP] + CoA</text>
        <dbReference type="Rhea" id="RHEA:41792"/>
        <dbReference type="Rhea" id="RHEA-COMP:9623"/>
        <dbReference type="Rhea" id="RHEA-COMP:9685"/>
        <dbReference type="ChEBI" id="CHEBI:57287"/>
        <dbReference type="ChEBI" id="CHEBI:57384"/>
        <dbReference type="ChEBI" id="CHEBI:64479"/>
        <dbReference type="ChEBI" id="CHEBI:78449"/>
        <dbReference type="EC" id="2.3.1.39"/>
    </reaction>
</comment>
<evidence type="ECO:0000313" key="7">
    <source>
        <dbReference type="Proteomes" id="UP000243528"/>
    </source>
</evidence>
<gene>
    <name evidence="6" type="ORF">CLV30_109100</name>
</gene>
<dbReference type="EC" id="2.3.1.39" evidence="1"/>
<organism evidence="6 7">
    <name type="scientific">Haloactinopolyspora alba</name>
    <dbReference type="NCBI Taxonomy" id="648780"/>
    <lineage>
        <taxon>Bacteria</taxon>
        <taxon>Bacillati</taxon>
        <taxon>Actinomycetota</taxon>
        <taxon>Actinomycetes</taxon>
        <taxon>Jiangellales</taxon>
        <taxon>Jiangellaceae</taxon>
        <taxon>Haloactinopolyspora</taxon>
    </lineage>
</organism>
<dbReference type="Pfam" id="PF00698">
    <property type="entry name" value="Acyl_transf_1"/>
    <property type="match status" value="1"/>
</dbReference>
<evidence type="ECO:0000256" key="3">
    <source>
        <dbReference type="ARBA" id="ARBA00023315"/>
    </source>
</evidence>
<dbReference type="GO" id="GO:0004314">
    <property type="term" value="F:[acyl-carrier-protein] S-malonyltransferase activity"/>
    <property type="evidence" value="ECO:0007669"/>
    <property type="project" value="UniProtKB-EC"/>
</dbReference>
<reference evidence="6 7" key="1">
    <citation type="submission" date="2018-03" db="EMBL/GenBank/DDBJ databases">
        <title>Genomic Encyclopedia of Archaeal and Bacterial Type Strains, Phase II (KMG-II): from individual species to whole genera.</title>
        <authorList>
            <person name="Goeker M."/>
        </authorList>
    </citation>
    <scope>NUCLEOTIDE SEQUENCE [LARGE SCALE GENOMIC DNA]</scope>
    <source>
        <strain evidence="6 7">DSM 45211</strain>
    </source>
</reference>
<dbReference type="PANTHER" id="PTHR42681">
    <property type="entry name" value="MALONYL-COA-ACYL CARRIER PROTEIN TRANSACYLASE, MITOCHONDRIAL"/>
    <property type="match status" value="1"/>
</dbReference>
<dbReference type="InterPro" id="IPR016035">
    <property type="entry name" value="Acyl_Trfase/lysoPLipase"/>
</dbReference>
<dbReference type="SMART" id="SM00827">
    <property type="entry name" value="PKS_AT"/>
    <property type="match status" value="1"/>
</dbReference>
<sequence length="395" mass="40956">MLVIVAPGQGSQTPGFLAPWLEDPDFAARIDWLSAVANLDLAHYGTDADAETIRDTAVAQPLLVASGLVGALALFPHPADAFATVGAVAGHSVGEITAAAGARVITAEQAMVFVRERGRAMAEASAATPTGMTAVLGGDLDDVVGVLKRHGLTPANVNGSGQVVAAGTREQLDALAADPPEGARLRPLSVAGAFHTEHMAPAVDLLRRHASAISTHDPRTRLLSNADGHVVHDGRDVLDRLVAQVSKPVRWDLCQQAMVDLGVTGLLEMPPAGTLTGLAKRGLTDVETFSLKTPDQLDDARDFVERHGQPSPMSASPSWRLVVAPMKGTFTTSGAGVGDRLPAGTAVGTVSSLRDTLDVTAGHGGTVVEWLVEDGDPVAPGQPLVRLHPEAVVDR</sequence>
<dbReference type="InterPro" id="IPR050858">
    <property type="entry name" value="Mal-CoA-ACP_Trans/PKS_FabD"/>
</dbReference>
<dbReference type="InterPro" id="IPR011053">
    <property type="entry name" value="Single_hybrid_motif"/>
</dbReference>
<dbReference type="SUPFAM" id="SSF51230">
    <property type="entry name" value="Single hybrid motif"/>
    <property type="match status" value="1"/>
</dbReference>
<keyword evidence="3" id="KW-0012">Acyltransferase</keyword>
<dbReference type="Proteomes" id="UP000243528">
    <property type="component" value="Unassembled WGS sequence"/>
</dbReference>
<dbReference type="InterPro" id="IPR000089">
    <property type="entry name" value="Biotin_lipoyl"/>
</dbReference>
<protein>
    <recommendedName>
        <fullName evidence="1">[acyl-carrier-protein] S-malonyltransferase</fullName>
        <ecNumber evidence="1">2.3.1.39</ecNumber>
    </recommendedName>
</protein>
<evidence type="ECO:0000256" key="1">
    <source>
        <dbReference type="ARBA" id="ARBA00013258"/>
    </source>
</evidence>
<comment type="caution">
    <text evidence="6">The sequence shown here is derived from an EMBL/GenBank/DDBJ whole genome shotgun (WGS) entry which is preliminary data.</text>
</comment>
<keyword evidence="2 6" id="KW-0808">Transferase</keyword>
<dbReference type="AlphaFoldDB" id="A0A2P8DZZ3"/>
<evidence type="ECO:0000256" key="2">
    <source>
        <dbReference type="ARBA" id="ARBA00022679"/>
    </source>
</evidence>
<dbReference type="PANTHER" id="PTHR42681:SF1">
    <property type="entry name" value="MALONYL-COA-ACYL CARRIER PROTEIN TRANSACYLASE, MITOCHONDRIAL"/>
    <property type="match status" value="1"/>
</dbReference>